<dbReference type="CDD" id="cd03221">
    <property type="entry name" value="ABCF_EF-3"/>
    <property type="match status" value="1"/>
</dbReference>
<comment type="caution">
    <text evidence="4">The sequence shown here is derived from an EMBL/GenBank/DDBJ whole genome shotgun (WGS) entry which is preliminary data.</text>
</comment>
<dbReference type="PANTHER" id="PTHR42855">
    <property type="entry name" value="ABC TRANSPORTER ATP-BINDING SUBUNIT"/>
    <property type="match status" value="1"/>
</dbReference>
<dbReference type="RefSeq" id="WP_212979264.1">
    <property type="nucleotide sequence ID" value="NZ_AP025343.1"/>
</dbReference>
<dbReference type="EMBL" id="BORT01000015">
    <property type="protein sequence ID" value="GIO48629.1"/>
    <property type="molecule type" value="Genomic_DNA"/>
</dbReference>
<evidence type="ECO:0000313" key="5">
    <source>
        <dbReference type="Proteomes" id="UP000682811"/>
    </source>
</evidence>
<dbReference type="GO" id="GO:0005524">
    <property type="term" value="F:ATP binding"/>
    <property type="evidence" value="ECO:0007669"/>
    <property type="project" value="UniProtKB-KW"/>
</dbReference>
<dbReference type="PANTHER" id="PTHR42855:SF2">
    <property type="entry name" value="DRUG RESISTANCE ABC TRANSPORTER,ATP-BINDING PROTEIN"/>
    <property type="match status" value="1"/>
</dbReference>
<dbReference type="InterPro" id="IPR003439">
    <property type="entry name" value="ABC_transporter-like_ATP-bd"/>
</dbReference>
<evidence type="ECO:0000256" key="1">
    <source>
        <dbReference type="ARBA" id="ARBA00022741"/>
    </source>
</evidence>
<evidence type="ECO:0000313" key="4">
    <source>
        <dbReference type="EMBL" id="GIO48629.1"/>
    </source>
</evidence>
<feature type="domain" description="ABC transporter" evidence="3">
    <location>
        <begin position="4"/>
        <end position="234"/>
    </location>
</feature>
<dbReference type="InterPro" id="IPR051309">
    <property type="entry name" value="ABCF_ATPase"/>
</dbReference>
<dbReference type="PROSITE" id="PS50893">
    <property type="entry name" value="ABC_TRANSPORTER_2"/>
    <property type="match status" value="1"/>
</dbReference>
<dbReference type="SMART" id="SM00382">
    <property type="entry name" value="AAA"/>
    <property type="match status" value="1"/>
</dbReference>
<dbReference type="InterPro" id="IPR017871">
    <property type="entry name" value="ABC_transporter-like_CS"/>
</dbReference>
<dbReference type="InterPro" id="IPR027417">
    <property type="entry name" value="P-loop_NTPase"/>
</dbReference>
<reference evidence="4 5" key="1">
    <citation type="submission" date="2021-03" db="EMBL/GenBank/DDBJ databases">
        <title>Antimicrobial resistance genes in bacteria isolated from Japanese honey, and their potential for conferring macrolide and lincosamide resistance in the American foulbrood pathogen Paenibacillus larvae.</title>
        <authorList>
            <person name="Okamoto M."/>
            <person name="Kumagai M."/>
            <person name="Kanamori H."/>
            <person name="Takamatsu D."/>
        </authorList>
    </citation>
    <scope>NUCLEOTIDE SEQUENCE [LARGE SCALE GENOMIC DNA]</scope>
    <source>
        <strain evidence="4 5">J34TS1</strain>
    </source>
</reference>
<organism evidence="4 5">
    <name type="scientific">Paenibacillus azoreducens</name>
    <dbReference type="NCBI Taxonomy" id="116718"/>
    <lineage>
        <taxon>Bacteria</taxon>
        <taxon>Bacillati</taxon>
        <taxon>Bacillota</taxon>
        <taxon>Bacilli</taxon>
        <taxon>Bacillales</taxon>
        <taxon>Paenibacillaceae</taxon>
        <taxon>Paenibacillus</taxon>
    </lineage>
</organism>
<dbReference type="FunFam" id="3.40.50.300:FF:000011">
    <property type="entry name" value="Putative ABC transporter ATP-binding component"/>
    <property type="match status" value="1"/>
</dbReference>
<keyword evidence="2" id="KW-0067">ATP-binding</keyword>
<evidence type="ECO:0000259" key="3">
    <source>
        <dbReference type="PROSITE" id="PS50893"/>
    </source>
</evidence>
<dbReference type="GO" id="GO:0016887">
    <property type="term" value="F:ATP hydrolysis activity"/>
    <property type="evidence" value="ECO:0007669"/>
    <property type="project" value="InterPro"/>
</dbReference>
<keyword evidence="1" id="KW-0547">Nucleotide-binding</keyword>
<dbReference type="PROSITE" id="PS00211">
    <property type="entry name" value="ABC_TRANSPORTER_1"/>
    <property type="match status" value="1"/>
</dbReference>
<keyword evidence="5" id="KW-1185">Reference proteome</keyword>
<dbReference type="AlphaFoldDB" id="A0A919YDU2"/>
<dbReference type="SUPFAM" id="SSF52540">
    <property type="entry name" value="P-loop containing nucleoside triphosphate hydrolases"/>
    <property type="match status" value="1"/>
</dbReference>
<accession>A0A919YDU2</accession>
<sequence length="234" mass="26121">MTILSFHSVSKSYGDHQILEQVSFAVHSGNRAALVGANGAGKSTILRLIMNLEEPDEGEVSLINGITIGYLPQTLKTSESISIRQYIYDAQKELHVLQRRMDELTDIMTTAKGTELTASLAEYSRVSSRFEQRGGYDIEYRTRLVMEGLGIGNLHEERRLATLSGGQQTRVGLAALLIETPDLLLLDEPTNHLDAQALNWLENYLSEYPGTVLMSSHDRQFLNRTVNLIIEVDD</sequence>
<proteinExistence type="predicted"/>
<name>A0A919YDU2_9BACL</name>
<evidence type="ECO:0000256" key="2">
    <source>
        <dbReference type="ARBA" id="ARBA00022840"/>
    </source>
</evidence>
<gene>
    <name evidence="4" type="ORF">J34TS1_33940</name>
</gene>
<dbReference type="Gene3D" id="3.40.50.300">
    <property type="entry name" value="P-loop containing nucleotide triphosphate hydrolases"/>
    <property type="match status" value="1"/>
</dbReference>
<dbReference type="Pfam" id="PF00005">
    <property type="entry name" value="ABC_tran"/>
    <property type="match status" value="1"/>
</dbReference>
<dbReference type="InterPro" id="IPR003593">
    <property type="entry name" value="AAA+_ATPase"/>
</dbReference>
<protein>
    <recommendedName>
        <fullName evidence="3">ABC transporter domain-containing protein</fullName>
    </recommendedName>
</protein>
<dbReference type="Proteomes" id="UP000682811">
    <property type="component" value="Unassembled WGS sequence"/>
</dbReference>